<dbReference type="EMBL" id="BPLQ01005371">
    <property type="protein sequence ID" value="GIY14502.1"/>
    <property type="molecule type" value="Genomic_DNA"/>
</dbReference>
<evidence type="ECO:0000256" key="5">
    <source>
        <dbReference type="PROSITE-ProRule" id="PRU00309"/>
    </source>
</evidence>
<keyword evidence="4 5" id="KW-0238">DNA-binding</keyword>
<gene>
    <name evidence="7" type="ORF">CDAR_293631</name>
</gene>
<sequence>MSFYCNVSGGFDKFVKVGLYTFHKYPHDENCRKTWLLAAKWENFKVTTSNLACSKCFSEQYFDKEKFGSTWLKCDAVSTIFNFLLNFKTMWRTRDI</sequence>
<evidence type="ECO:0000256" key="4">
    <source>
        <dbReference type="ARBA" id="ARBA00023125"/>
    </source>
</evidence>
<dbReference type="PROSITE" id="PS50950">
    <property type="entry name" value="ZF_THAP"/>
    <property type="match status" value="1"/>
</dbReference>
<keyword evidence="8" id="KW-1185">Reference proteome</keyword>
<dbReference type="SUPFAM" id="SSF57716">
    <property type="entry name" value="Glucocorticoid receptor-like (DNA-binding domain)"/>
    <property type="match status" value="1"/>
</dbReference>
<dbReference type="InterPro" id="IPR006612">
    <property type="entry name" value="THAP_Znf"/>
</dbReference>
<name>A0AAV4R2L3_9ARAC</name>
<dbReference type="Proteomes" id="UP001054837">
    <property type="component" value="Unassembled WGS sequence"/>
</dbReference>
<dbReference type="GO" id="GO:0008270">
    <property type="term" value="F:zinc ion binding"/>
    <property type="evidence" value="ECO:0007669"/>
    <property type="project" value="UniProtKB-KW"/>
</dbReference>
<keyword evidence="2 5" id="KW-0863">Zinc-finger</keyword>
<dbReference type="PANTHER" id="PTHR47696">
    <property type="entry name" value="THAP DOMAIN-CONTAINING PROTEIN 2"/>
    <property type="match status" value="1"/>
</dbReference>
<evidence type="ECO:0000259" key="6">
    <source>
        <dbReference type="PROSITE" id="PS50950"/>
    </source>
</evidence>
<dbReference type="GO" id="GO:0003677">
    <property type="term" value="F:DNA binding"/>
    <property type="evidence" value="ECO:0007669"/>
    <property type="project" value="UniProtKB-UniRule"/>
</dbReference>
<reference evidence="7 8" key="1">
    <citation type="submission" date="2021-06" db="EMBL/GenBank/DDBJ databases">
        <title>Caerostris darwini draft genome.</title>
        <authorList>
            <person name="Kono N."/>
            <person name="Arakawa K."/>
        </authorList>
    </citation>
    <scope>NUCLEOTIDE SEQUENCE [LARGE SCALE GENOMIC DNA]</scope>
</reference>
<proteinExistence type="predicted"/>
<feature type="domain" description="THAP-type" evidence="6">
    <location>
        <begin position="1"/>
        <end position="81"/>
    </location>
</feature>
<accession>A0AAV4R2L3</accession>
<evidence type="ECO:0000256" key="2">
    <source>
        <dbReference type="ARBA" id="ARBA00022771"/>
    </source>
</evidence>
<evidence type="ECO:0000256" key="1">
    <source>
        <dbReference type="ARBA" id="ARBA00022723"/>
    </source>
</evidence>
<dbReference type="InterPro" id="IPR026521">
    <property type="entry name" value="THAP2"/>
</dbReference>
<dbReference type="Pfam" id="PF05485">
    <property type="entry name" value="THAP"/>
    <property type="match status" value="1"/>
</dbReference>
<dbReference type="AlphaFoldDB" id="A0AAV4R2L3"/>
<keyword evidence="3" id="KW-0862">Zinc</keyword>
<evidence type="ECO:0000313" key="8">
    <source>
        <dbReference type="Proteomes" id="UP001054837"/>
    </source>
</evidence>
<comment type="caution">
    <text evidence="7">The sequence shown here is derived from an EMBL/GenBank/DDBJ whole genome shotgun (WGS) entry which is preliminary data.</text>
</comment>
<evidence type="ECO:0000256" key="3">
    <source>
        <dbReference type="ARBA" id="ARBA00022833"/>
    </source>
</evidence>
<keyword evidence="1" id="KW-0479">Metal-binding</keyword>
<evidence type="ECO:0000313" key="7">
    <source>
        <dbReference type="EMBL" id="GIY14502.1"/>
    </source>
</evidence>
<protein>
    <recommendedName>
        <fullName evidence="6">THAP-type domain-containing protein</fullName>
    </recommendedName>
</protein>
<dbReference type="PANTHER" id="PTHR47696:SF1">
    <property type="entry name" value="THAP DOMAIN-CONTAINING PROTEIN 2"/>
    <property type="match status" value="1"/>
</dbReference>
<organism evidence="7 8">
    <name type="scientific">Caerostris darwini</name>
    <dbReference type="NCBI Taxonomy" id="1538125"/>
    <lineage>
        <taxon>Eukaryota</taxon>
        <taxon>Metazoa</taxon>
        <taxon>Ecdysozoa</taxon>
        <taxon>Arthropoda</taxon>
        <taxon>Chelicerata</taxon>
        <taxon>Arachnida</taxon>
        <taxon>Araneae</taxon>
        <taxon>Araneomorphae</taxon>
        <taxon>Entelegynae</taxon>
        <taxon>Araneoidea</taxon>
        <taxon>Araneidae</taxon>
        <taxon>Caerostris</taxon>
    </lineage>
</organism>